<evidence type="ECO:0000256" key="1">
    <source>
        <dbReference type="SAM" id="MobiDB-lite"/>
    </source>
</evidence>
<gene>
    <name evidence="2" type="ORF">CLV68_5978</name>
</gene>
<proteinExistence type="predicted"/>
<evidence type="ECO:0000313" key="3">
    <source>
        <dbReference type="Proteomes" id="UP000282454"/>
    </source>
</evidence>
<accession>A0A421AXA7</accession>
<protein>
    <submittedName>
        <fullName evidence="2">Uncharacterized protein</fullName>
    </submittedName>
</protein>
<comment type="caution">
    <text evidence="2">The sequence shown here is derived from an EMBL/GenBank/DDBJ whole genome shotgun (WGS) entry which is preliminary data.</text>
</comment>
<dbReference type="RefSeq" id="WP_121394285.1">
    <property type="nucleotide sequence ID" value="NZ_RCDD01000007.1"/>
</dbReference>
<reference evidence="2 3" key="1">
    <citation type="submission" date="2018-10" db="EMBL/GenBank/DDBJ databases">
        <title>Genomic Encyclopedia of Archaeal and Bacterial Type Strains, Phase II (KMG-II): from individual species to whole genera.</title>
        <authorList>
            <person name="Goeker M."/>
        </authorList>
    </citation>
    <scope>NUCLEOTIDE SEQUENCE [LARGE SCALE GENOMIC DNA]</scope>
    <source>
        <strain evidence="2 3">DSM 45657</strain>
    </source>
</reference>
<evidence type="ECO:0000313" key="2">
    <source>
        <dbReference type="EMBL" id="RLK54428.1"/>
    </source>
</evidence>
<feature type="region of interest" description="Disordered" evidence="1">
    <location>
        <begin position="204"/>
        <end position="241"/>
    </location>
</feature>
<feature type="compositionally biased region" description="Basic residues" evidence="1">
    <location>
        <begin position="230"/>
        <end position="241"/>
    </location>
</feature>
<keyword evidence="3" id="KW-1185">Reference proteome</keyword>
<name>A0A421AXA7_9PSEU</name>
<dbReference type="AlphaFoldDB" id="A0A421AXA7"/>
<feature type="region of interest" description="Disordered" evidence="1">
    <location>
        <begin position="153"/>
        <end position="191"/>
    </location>
</feature>
<dbReference type="Proteomes" id="UP000282454">
    <property type="component" value="Unassembled WGS sequence"/>
</dbReference>
<organism evidence="2 3">
    <name type="scientific">Actinokineospora cianjurensis</name>
    <dbReference type="NCBI Taxonomy" id="585224"/>
    <lineage>
        <taxon>Bacteria</taxon>
        <taxon>Bacillati</taxon>
        <taxon>Actinomycetota</taxon>
        <taxon>Actinomycetes</taxon>
        <taxon>Pseudonocardiales</taxon>
        <taxon>Pseudonocardiaceae</taxon>
        <taxon>Actinokineospora</taxon>
    </lineage>
</organism>
<sequence>MESARRAAALAVFDHGLLVVDWNDLDQHRGVLARIQHYDNLYPHDHLWTALLDWTDQARALSGWAPRPHRSGATCHPVDRATGEPVDAALAWAEVWAGKVIAARFIDNRDRLAELAAELLHTRHKYPERAARLVYVTLQLAIDLAKAAPFARATKNVDQQPTREADQPVRCGSGRRRAVSSRVPHSRGPTRIRPAVCNWMAAATGRAKSAAPDQPQHPQASTAAITGRGRSTRRAPRSLRP</sequence>
<dbReference type="EMBL" id="RCDD01000007">
    <property type="protein sequence ID" value="RLK54428.1"/>
    <property type="molecule type" value="Genomic_DNA"/>
</dbReference>
<feature type="compositionally biased region" description="Basic residues" evidence="1">
    <location>
        <begin position="173"/>
        <end position="190"/>
    </location>
</feature>